<accession>A0A0F8A5P5</accession>
<dbReference type="Proteomes" id="UP000054481">
    <property type="component" value="Unassembled WGS sequence"/>
</dbReference>
<dbReference type="SUPFAM" id="SSF81383">
    <property type="entry name" value="F-box domain"/>
    <property type="match status" value="1"/>
</dbReference>
<dbReference type="InterPro" id="IPR001810">
    <property type="entry name" value="F-box_dom"/>
</dbReference>
<keyword evidence="4" id="KW-1185">Reference proteome</keyword>
<proteinExistence type="predicted"/>
<evidence type="ECO:0000259" key="2">
    <source>
        <dbReference type="PROSITE" id="PS50181"/>
    </source>
</evidence>
<dbReference type="AlphaFoldDB" id="A0A0F8A5P5"/>
<dbReference type="PROSITE" id="PS50181">
    <property type="entry name" value="FBOX"/>
    <property type="match status" value="1"/>
</dbReference>
<gene>
    <name evidence="3" type="ORF">HIM_04846</name>
</gene>
<evidence type="ECO:0000313" key="3">
    <source>
        <dbReference type="EMBL" id="KJZ75689.1"/>
    </source>
</evidence>
<dbReference type="EMBL" id="KQ030515">
    <property type="protein sequence ID" value="KJZ75689.1"/>
    <property type="molecule type" value="Genomic_DNA"/>
</dbReference>
<feature type="compositionally biased region" description="Basic and acidic residues" evidence="1">
    <location>
        <begin position="12"/>
        <end position="45"/>
    </location>
</feature>
<organism evidence="3 4">
    <name type="scientific">Hirsutella minnesotensis 3608</name>
    <dbReference type="NCBI Taxonomy" id="1043627"/>
    <lineage>
        <taxon>Eukaryota</taxon>
        <taxon>Fungi</taxon>
        <taxon>Dikarya</taxon>
        <taxon>Ascomycota</taxon>
        <taxon>Pezizomycotina</taxon>
        <taxon>Sordariomycetes</taxon>
        <taxon>Hypocreomycetidae</taxon>
        <taxon>Hypocreales</taxon>
        <taxon>Ophiocordycipitaceae</taxon>
        <taxon>Hirsutella</taxon>
    </lineage>
</organism>
<name>A0A0F8A5P5_9HYPO</name>
<feature type="region of interest" description="Disordered" evidence="1">
    <location>
        <begin position="1"/>
        <end position="90"/>
    </location>
</feature>
<sequence>MTPFLTEQVDGEPSRGDLTDEGRVLDVADRDHDSDDSEQRRKQAQREAWLPESSECSAVINDGKLPRTTGMAGRTPASQDATPHHQLHHRRQLPLILQLRPQHRPSHVLMPRQIASSTPSLSQFPTEILHLITNSLSRRDIKCLRLVCRQIEAKVSSNYFRNVVVPFKAELYALPYLGQDDPPVLDRGMHIFKSFGPYIFSFALSLEVDEDLLARPPIKPPQQAVPAFWGIYCWPHSNYRRYQDLEDIERTADEVRGMKEALSYLKGVKNLGLCCDAGLGFLYGADIRGRQAASRRSLFTTNEWRRILPVTNEPNTALVSATTTRGAARVALQKCRNMRAERETLMQMLADAGYTSSLEVDKAFDYMVKIEKQSLLDTKLDALCQMAKNNPQEDQDKDRDTIFTTPVNPSNLTVAQMEMLLELDWAHRAMIQSYAIGIIDNASAGCFVNLTSFTIAKIPSSHLQILCRDDLWCSIPTLKNVSLGVIPDKRKISAKSFDSIDSRGIPAADAVSITFQLLCCHIGTRSNIESVHFEWACGGELTPGLPHRNLHVLPAPFVSCPERLTLQRFSVHHADQLLTLPFVKRLSLKNCWLPPHAFLYTIRNMALSSLEELKLETFSITGPPTVDQQPSFVRMLLHQRLEDVGQDDGDMPDSLHPWMLNHDHNNPVIERADLTSWPGILTHFLYGTPLDFDPLAHLPDHVRFDAMQNDYKLRSLSLKSCGYVAIDCPHIDTVAIMMPTRRILPSLEGLSKSAREALSPLMQSMVSGLNGIVVPWMRPYEKLGLADIFDVKWGWKGIYDEQDILDAVADGVVKPGNGRFTGQIHVEVRS</sequence>
<evidence type="ECO:0000256" key="1">
    <source>
        <dbReference type="SAM" id="MobiDB-lite"/>
    </source>
</evidence>
<dbReference type="OrthoDB" id="4194555at2759"/>
<protein>
    <recommendedName>
        <fullName evidence="2">F-box domain-containing protein</fullName>
    </recommendedName>
</protein>
<reference evidence="3 4" key="1">
    <citation type="journal article" date="2014" name="Genome Biol. Evol.">
        <title>Comparative genomics and transcriptomics analyses reveal divergent lifestyle features of nematode endoparasitic fungus Hirsutella minnesotensis.</title>
        <authorList>
            <person name="Lai Y."/>
            <person name="Liu K."/>
            <person name="Zhang X."/>
            <person name="Zhang X."/>
            <person name="Li K."/>
            <person name="Wang N."/>
            <person name="Shu C."/>
            <person name="Wu Y."/>
            <person name="Wang C."/>
            <person name="Bushley K.E."/>
            <person name="Xiang M."/>
            <person name="Liu X."/>
        </authorList>
    </citation>
    <scope>NUCLEOTIDE SEQUENCE [LARGE SCALE GENOMIC DNA]</scope>
    <source>
        <strain evidence="3 4">3608</strain>
    </source>
</reference>
<evidence type="ECO:0000313" key="4">
    <source>
        <dbReference type="Proteomes" id="UP000054481"/>
    </source>
</evidence>
<feature type="domain" description="F-box" evidence="2">
    <location>
        <begin position="118"/>
        <end position="163"/>
    </location>
</feature>
<dbReference type="InterPro" id="IPR036047">
    <property type="entry name" value="F-box-like_dom_sf"/>
</dbReference>